<organism evidence="2 3">
    <name type="scientific">Spironucleus salmonicida</name>
    <dbReference type="NCBI Taxonomy" id="348837"/>
    <lineage>
        <taxon>Eukaryota</taxon>
        <taxon>Metamonada</taxon>
        <taxon>Diplomonadida</taxon>
        <taxon>Hexamitidae</taxon>
        <taxon>Hexamitinae</taxon>
        <taxon>Spironucleus</taxon>
    </lineage>
</organism>
<evidence type="ECO:0000313" key="3">
    <source>
        <dbReference type="Proteomes" id="UP000018208"/>
    </source>
</evidence>
<dbReference type="OrthoDB" id="27601at2759"/>
<dbReference type="Gene3D" id="3.20.20.105">
    <property type="entry name" value="Queuine tRNA-ribosyltransferase-like"/>
    <property type="match status" value="1"/>
</dbReference>
<dbReference type="GeneID" id="94299615"/>
<dbReference type="SUPFAM" id="SSF51713">
    <property type="entry name" value="tRNA-guanine transglycosylase"/>
    <property type="match status" value="1"/>
</dbReference>
<dbReference type="EMBL" id="AUWU02000005">
    <property type="protein sequence ID" value="KAH0573472.1"/>
    <property type="molecule type" value="Genomic_DNA"/>
</dbReference>
<dbReference type="PANTHER" id="PTHR46064:SF1">
    <property type="entry name" value="QUEUINE TRNA-RIBOSYLTRANSFERASE ACCESSORY SUBUNIT 2"/>
    <property type="match status" value="1"/>
</dbReference>
<name>A0A9P8RYF2_9EUKA</name>
<dbReference type="Pfam" id="PF01702">
    <property type="entry name" value="TGT"/>
    <property type="match status" value="1"/>
</dbReference>
<dbReference type="GO" id="GO:0006400">
    <property type="term" value="P:tRNA modification"/>
    <property type="evidence" value="ECO:0007669"/>
    <property type="project" value="InterPro"/>
</dbReference>
<accession>A0A9P8RYF2</accession>
<keyword evidence="3" id="KW-1185">Reference proteome</keyword>
<gene>
    <name evidence="2" type="ORF">SS50377_25592</name>
</gene>
<comment type="caution">
    <text evidence="2">The sequence shown here is derived from an EMBL/GenBank/DDBJ whole genome shotgun (WGS) entry which is preliminary data.</text>
</comment>
<reference evidence="2 3" key="1">
    <citation type="journal article" date="2014" name="PLoS Genet.">
        <title>The Genome of Spironucleus salmonicida Highlights a Fish Pathogen Adapted to Fluctuating Environments.</title>
        <authorList>
            <person name="Xu F."/>
            <person name="Jerlstrom-Hultqvist J."/>
            <person name="Einarsson E."/>
            <person name="Astvaldsson A."/>
            <person name="Svard S.G."/>
            <person name="Andersson J.O."/>
        </authorList>
    </citation>
    <scope>NUCLEOTIDE SEQUENCE [LARGE SCALE GENOMIC DNA]</scope>
    <source>
        <strain evidence="2 3">ATCC 50377</strain>
    </source>
</reference>
<dbReference type="AlphaFoldDB" id="A0A9P8RYF2"/>
<dbReference type="PANTHER" id="PTHR46064">
    <property type="entry name" value="QUEUINE TRNA-RIBOSYLTRANSFERASE ACCESSORY SUBUNIT 2"/>
    <property type="match status" value="1"/>
</dbReference>
<feature type="domain" description="tRNA-guanine(15) transglycosylase-like" evidence="1">
    <location>
        <begin position="204"/>
        <end position="264"/>
    </location>
</feature>
<protein>
    <submittedName>
        <fullName evidence="2">Queuine tRNA-ribosyltransferase</fullName>
    </submittedName>
</protein>
<evidence type="ECO:0000313" key="2">
    <source>
        <dbReference type="EMBL" id="KAH0573472.1"/>
    </source>
</evidence>
<dbReference type="KEGG" id="ssao:94299615"/>
<dbReference type="InterPro" id="IPR050852">
    <property type="entry name" value="Queuine_tRNA-ribosyltrfase"/>
</dbReference>
<sequence>MLYFKTNFGSIPHITPRLLNDIDPEHQFGLYLTYDVLKYDNITQTLNQFINDDRKILLGPSSPQITPIMQKSDVKVKTKNGFITVSHELWNKKLSQFNVRAIAPNPHPQKKNVTRNEFLTFLKFEGVDWVYNADWNDFSASSAVFSDDLELLRKLPSKEKYYFVENNLQNFKDAAQLEINIICDINDFYTNKEIMLKNDFQFHFVKNVKYEATCQVLDNECKNECCQYSKAYLRHLLNCHELTGWVLMQIHNVGVLSRYFNEQKE</sequence>
<proteinExistence type="predicted"/>
<dbReference type="InterPro" id="IPR002616">
    <property type="entry name" value="tRNA_ribo_trans-like"/>
</dbReference>
<dbReference type="Proteomes" id="UP000018208">
    <property type="component" value="Unassembled WGS sequence"/>
</dbReference>
<evidence type="ECO:0000259" key="1">
    <source>
        <dbReference type="Pfam" id="PF01702"/>
    </source>
</evidence>
<dbReference type="RefSeq" id="XP_067764245.1">
    <property type="nucleotide sequence ID" value="XM_067909424.1"/>
</dbReference>
<dbReference type="InterPro" id="IPR036511">
    <property type="entry name" value="TGT-like_sf"/>
</dbReference>